<organism evidence="5 6">
    <name type="scientific">Leptomonas seymouri</name>
    <dbReference type="NCBI Taxonomy" id="5684"/>
    <lineage>
        <taxon>Eukaryota</taxon>
        <taxon>Discoba</taxon>
        <taxon>Euglenozoa</taxon>
        <taxon>Kinetoplastea</taxon>
        <taxon>Metakinetoplastina</taxon>
        <taxon>Trypanosomatida</taxon>
        <taxon>Trypanosomatidae</taxon>
        <taxon>Leishmaniinae</taxon>
        <taxon>Leptomonas</taxon>
    </lineage>
</organism>
<dbReference type="EMBL" id="LJSK01000186">
    <property type="protein sequence ID" value="KPI85458.1"/>
    <property type="molecule type" value="Genomic_DNA"/>
</dbReference>
<dbReference type="PANTHER" id="PTHR10272:SF0">
    <property type="entry name" value="PLATELET-ACTIVATING FACTOR ACETYLHYDROLASE"/>
    <property type="match status" value="1"/>
</dbReference>
<dbReference type="GO" id="GO:0016042">
    <property type="term" value="P:lipid catabolic process"/>
    <property type="evidence" value="ECO:0007669"/>
    <property type="project" value="UniProtKB-KW"/>
</dbReference>
<evidence type="ECO:0000256" key="2">
    <source>
        <dbReference type="ARBA" id="ARBA00022801"/>
    </source>
</evidence>
<dbReference type="PANTHER" id="PTHR10272">
    <property type="entry name" value="PLATELET-ACTIVATING FACTOR ACETYLHYDROLASE"/>
    <property type="match status" value="1"/>
</dbReference>
<dbReference type="Pfam" id="PF03403">
    <property type="entry name" value="PAF-AH_p_II"/>
    <property type="match status" value="1"/>
</dbReference>
<keyword evidence="4" id="KW-0443">Lipid metabolism</keyword>
<evidence type="ECO:0000256" key="1">
    <source>
        <dbReference type="ARBA" id="ARBA00013201"/>
    </source>
</evidence>
<dbReference type="EC" id="3.1.1.47" evidence="1"/>
<sequence length="392" mass="43895">MGGRYNVGIRELGGDLGAMKPPISVFYPTLAAAAKKGVGYLPFDDTQYLRGMARYVGLPYFILMDLFFTRSRMRSAAQPVALYQEDATPRPIVIFSHGLAGFPRLYSTLLMDIAARGAIVFAVTHMDTSAAYCRDASGSIHIPLNTHLKGVTEDREPQLDIRVREIRNTLARLRSGELLELLGYEKDIVQTYLVMDQPVHLVGHSFGGSTVLAVSLEEEKIAKDTNVSSSVSSVTAYDPWDVPLRERMFYQKITDKENPYHFSTPTLQLFSDTWIHDTKQYSFFVDVEKVVMSQSRTVAEAAVIDAANRKLKRRNATWYTRKDVHGVGHLNFTDVVLFSPVVYRKKYMTVPPRAAIVDLAHETVQFINALSGSIPFEKDITSDAVLSSLLRS</sequence>
<gene>
    <name evidence="5" type="ORF">ABL78_5479</name>
</gene>
<dbReference type="AlphaFoldDB" id="A0A0N1I4R1"/>
<proteinExistence type="predicted"/>
<dbReference type="GO" id="GO:0003847">
    <property type="term" value="F:1-alkyl-2-acetylglycerophosphocholine esterase activity"/>
    <property type="evidence" value="ECO:0007669"/>
    <property type="project" value="UniProtKB-EC"/>
</dbReference>
<dbReference type="SUPFAM" id="SSF53474">
    <property type="entry name" value="alpha/beta-Hydrolases"/>
    <property type="match status" value="1"/>
</dbReference>
<evidence type="ECO:0000313" key="6">
    <source>
        <dbReference type="Proteomes" id="UP000038009"/>
    </source>
</evidence>
<comment type="caution">
    <text evidence="5">The sequence shown here is derived from an EMBL/GenBank/DDBJ whole genome shotgun (WGS) entry which is preliminary data.</text>
</comment>
<reference evidence="5 6" key="1">
    <citation type="journal article" date="2015" name="PLoS Pathog.">
        <title>Leptomonas seymouri: Adaptations to the Dixenous Life Cycle Analyzed by Genome Sequencing, Transcriptome Profiling and Co-infection with Leishmania donovani.</title>
        <authorList>
            <person name="Kraeva N."/>
            <person name="Butenko A."/>
            <person name="Hlavacova J."/>
            <person name="Kostygov A."/>
            <person name="Myskova J."/>
            <person name="Grybchuk D."/>
            <person name="Lestinova T."/>
            <person name="Votypka J."/>
            <person name="Volf P."/>
            <person name="Opperdoes F."/>
            <person name="Flegontov P."/>
            <person name="Lukes J."/>
            <person name="Yurchenko V."/>
        </authorList>
    </citation>
    <scope>NUCLEOTIDE SEQUENCE [LARGE SCALE GENOMIC DNA]</scope>
    <source>
        <strain evidence="5 6">ATCC 30220</strain>
    </source>
</reference>
<dbReference type="InterPro" id="IPR029058">
    <property type="entry name" value="AB_hydrolase_fold"/>
</dbReference>
<evidence type="ECO:0000256" key="3">
    <source>
        <dbReference type="ARBA" id="ARBA00022963"/>
    </source>
</evidence>
<keyword evidence="2" id="KW-0378">Hydrolase</keyword>
<accession>A0A0N1I4R1</accession>
<dbReference type="OMA" id="MFYDKLT"/>
<name>A0A0N1I4R1_LEPSE</name>
<protein>
    <recommendedName>
        <fullName evidence="1">1-alkyl-2-acetylglycerophosphocholine esterase</fullName>
        <ecNumber evidence="1">3.1.1.47</ecNumber>
    </recommendedName>
</protein>
<dbReference type="VEuPathDB" id="TriTrypDB:Lsey_0186_0070"/>
<dbReference type="Gene3D" id="3.40.50.1820">
    <property type="entry name" value="alpha/beta hydrolase"/>
    <property type="match status" value="1"/>
</dbReference>
<dbReference type="Proteomes" id="UP000038009">
    <property type="component" value="Unassembled WGS sequence"/>
</dbReference>
<keyword evidence="3" id="KW-0442">Lipid degradation</keyword>
<keyword evidence="6" id="KW-1185">Reference proteome</keyword>
<dbReference type="OrthoDB" id="2363873at2759"/>
<evidence type="ECO:0000313" key="5">
    <source>
        <dbReference type="EMBL" id="KPI85458.1"/>
    </source>
</evidence>
<evidence type="ECO:0000256" key="4">
    <source>
        <dbReference type="ARBA" id="ARBA00023098"/>
    </source>
</evidence>